<dbReference type="Gene3D" id="1.20.5.170">
    <property type="match status" value="1"/>
</dbReference>
<comment type="caution">
    <text evidence="6">The sequence shown here is derived from an EMBL/GenBank/DDBJ whole genome shotgun (WGS) entry which is preliminary data.</text>
</comment>
<dbReference type="InterPro" id="IPR013910">
    <property type="entry name" value="TF_PAP1"/>
</dbReference>
<feature type="compositionally biased region" description="Low complexity" evidence="4">
    <location>
        <begin position="371"/>
        <end position="387"/>
    </location>
</feature>
<dbReference type="GO" id="GO:0090575">
    <property type="term" value="C:RNA polymerase II transcription regulator complex"/>
    <property type="evidence" value="ECO:0007669"/>
    <property type="project" value="TreeGrafter"/>
</dbReference>
<gene>
    <name evidence="6" type="ORF">A0H81_00164</name>
</gene>
<dbReference type="InterPro" id="IPR050936">
    <property type="entry name" value="AP-1-like"/>
</dbReference>
<feature type="compositionally biased region" description="Polar residues" evidence="4">
    <location>
        <begin position="55"/>
        <end position="77"/>
    </location>
</feature>
<feature type="domain" description="BZIP" evidence="5">
    <location>
        <begin position="130"/>
        <end position="193"/>
    </location>
</feature>
<comment type="subcellular location">
    <subcellularLocation>
        <location evidence="2">Cytoplasm</location>
    </subcellularLocation>
    <subcellularLocation>
        <location evidence="1">Nucleus</location>
    </subcellularLocation>
</comment>
<accession>A0A1C7MUD0</accession>
<dbReference type="GO" id="GO:0033554">
    <property type="term" value="P:cellular response to stress"/>
    <property type="evidence" value="ECO:0007669"/>
    <property type="project" value="UniProtKB-ARBA"/>
</dbReference>
<dbReference type="SUPFAM" id="SSF57959">
    <property type="entry name" value="Leucine zipper domain"/>
    <property type="match status" value="1"/>
</dbReference>
<dbReference type="AlphaFoldDB" id="A0A1C7MUD0"/>
<dbReference type="OrthoDB" id="2593073at2759"/>
<dbReference type="InterPro" id="IPR046347">
    <property type="entry name" value="bZIP_sf"/>
</dbReference>
<protein>
    <recommendedName>
        <fullName evidence="5">BZIP domain-containing protein</fullName>
    </recommendedName>
</protein>
<dbReference type="OMA" id="PMFMSFA"/>
<dbReference type="PROSITE" id="PS50217">
    <property type="entry name" value="BZIP"/>
    <property type="match status" value="1"/>
</dbReference>
<feature type="region of interest" description="Disordered" evidence="4">
    <location>
        <begin position="34"/>
        <end position="156"/>
    </location>
</feature>
<dbReference type="SMART" id="SM00338">
    <property type="entry name" value="BRLZ"/>
    <property type="match status" value="1"/>
</dbReference>
<reference evidence="6 7" key="1">
    <citation type="submission" date="2016-03" db="EMBL/GenBank/DDBJ databases">
        <title>Whole genome sequencing of Grifola frondosa 9006-11.</title>
        <authorList>
            <person name="Min B."/>
            <person name="Park H."/>
            <person name="Kim J.-G."/>
            <person name="Cho H."/>
            <person name="Oh Y.-L."/>
            <person name="Kong W.-S."/>
            <person name="Choi I.-G."/>
        </authorList>
    </citation>
    <scope>NUCLEOTIDE SEQUENCE [LARGE SCALE GENOMIC DNA]</scope>
    <source>
        <strain evidence="6 7">9006-11</strain>
    </source>
</reference>
<dbReference type="GO" id="GO:0005737">
    <property type="term" value="C:cytoplasm"/>
    <property type="evidence" value="ECO:0007669"/>
    <property type="project" value="UniProtKB-SubCell"/>
</dbReference>
<feature type="compositionally biased region" description="Basic and acidic residues" evidence="4">
    <location>
        <begin position="129"/>
        <end position="156"/>
    </location>
</feature>
<dbReference type="Pfam" id="PF00170">
    <property type="entry name" value="bZIP_1"/>
    <property type="match status" value="1"/>
</dbReference>
<feature type="compositionally biased region" description="Polar residues" evidence="4">
    <location>
        <begin position="104"/>
        <end position="114"/>
    </location>
</feature>
<dbReference type="InterPro" id="IPR023167">
    <property type="entry name" value="Yap1_redox_dom_sf"/>
</dbReference>
<evidence type="ECO:0000313" key="7">
    <source>
        <dbReference type="Proteomes" id="UP000092993"/>
    </source>
</evidence>
<dbReference type="PROSITE" id="PS00036">
    <property type="entry name" value="BZIP_BASIC"/>
    <property type="match status" value="1"/>
</dbReference>
<organism evidence="6 7">
    <name type="scientific">Grifola frondosa</name>
    <name type="common">Maitake</name>
    <name type="synonym">Polyporus frondosus</name>
    <dbReference type="NCBI Taxonomy" id="5627"/>
    <lineage>
        <taxon>Eukaryota</taxon>
        <taxon>Fungi</taxon>
        <taxon>Dikarya</taxon>
        <taxon>Basidiomycota</taxon>
        <taxon>Agaricomycotina</taxon>
        <taxon>Agaricomycetes</taxon>
        <taxon>Polyporales</taxon>
        <taxon>Grifolaceae</taxon>
        <taxon>Grifola</taxon>
    </lineage>
</organism>
<sequence>MDFPGPGDVHSFWDLSHQPATFSALPDDDFLAFLQKQFPAAPPSSDSSSPSPPSVQNDSTPSRRQSGVFNSSASPTAADSEDPSLKRKASHDSMDEEPSHKNAHITSSNNPSANKKSGGSRRKSGGQQDESRLLKRKEQNRAAQRAFRERKEKHVKDLEDKVAALEAKNQMTESENENLRDLLSRLQNENMMLKQAAFTFSMPRETTSNNGRAPYDTQAATNFNFVTPGAGPSKPIAAQNSVQPPFDLNSLISFDPNMLNVAEEQPDSAMNVEYGFGQPNQYTTIASNPMFTSFAEPSPSDSPPLQINGNGNHFNQFDFSNLEQWTPTELQNNGERHRRLQRVAHEPSKLIKSRLACFPPLTLVLLSSQASTTPTSTSSPSTGASPANAHSDCPKTKEQLSKAIADGGQSSFVQQPSGPIVMCKGSSFPKTEKSDKNVEVLAAWRSITSNPQFKQDVDINELCSEFTAKAKCDGTKVVLEPAGVHHIIETLAAKRHQQQAQK</sequence>
<dbReference type="PANTHER" id="PTHR40621:SF6">
    <property type="entry name" value="AP-1-LIKE TRANSCRIPTION FACTOR YAP1-RELATED"/>
    <property type="match status" value="1"/>
</dbReference>
<dbReference type="STRING" id="5627.A0A1C7MUD0"/>
<evidence type="ECO:0000259" key="5">
    <source>
        <dbReference type="PROSITE" id="PS50217"/>
    </source>
</evidence>
<evidence type="ECO:0000256" key="2">
    <source>
        <dbReference type="ARBA" id="ARBA00004496"/>
    </source>
</evidence>
<dbReference type="Proteomes" id="UP000092993">
    <property type="component" value="Unassembled WGS sequence"/>
</dbReference>
<evidence type="ECO:0000313" key="6">
    <source>
        <dbReference type="EMBL" id="OBZ80026.1"/>
    </source>
</evidence>
<keyword evidence="7" id="KW-1185">Reference proteome</keyword>
<dbReference type="Pfam" id="PF08601">
    <property type="entry name" value="PAP1"/>
    <property type="match status" value="1"/>
</dbReference>
<dbReference type="EMBL" id="LUGG01000001">
    <property type="protein sequence ID" value="OBZ80026.1"/>
    <property type="molecule type" value="Genomic_DNA"/>
</dbReference>
<evidence type="ECO:0000256" key="3">
    <source>
        <dbReference type="ARBA" id="ARBA00023242"/>
    </source>
</evidence>
<dbReference type="Gene3D" id="1.10.238.100">
    <property type="entry name" value="YAP1 redox domain. Chain B"/>
    <property type="match status" value="1"/>
</dbReference>
<feature type="compositionally biased region" description="Basic and acidic residues" evidence="4">
    <location>
        <begin position="90"/>
        <end position="100"/>
    </location>
</feature>
<dbReference type="SUPFAM" id="SSF111430">
    <property type="entry name" value="YAP1 redox domain"/>
    <property type="match status" value="1"/>
</dbReference>
<evidence type="ECO:0000256" key="4">
    <source>
        <dbReference type="SAM" id="MobiDB-lite"/>
    </source>
</evidence>
<evidence type="ECO:0000256" key="1">
    <source>
        <dbReference type="ARBA" id="ARBA00004123"/>
    </source>
</evidence>
<proteinExistence type="predicted"/>
<dbReference type="PANTHER" id="PTHR40621">
    <property type="entry name" value="TRANSCRIPTION FACTOR KAPC-RELATED"/>
    <property type="match status" value="1"/>
</dbReference>
<keyword evidence="3" id="KW-0539">Nucleus</keyword>
<dbReference type="GO" id="GO:0001228">
    <property type="term" value="F:DNA-binding transcription activator activity, RNA polymerase II-specific"/>
    <property type="evidence" value="ECO:0007669"/>
    <property type="project" value="TreeGrafter"/>
</dbReference>
<dbReference type="InterPro" id="IPR004827">
    <property type="entry name" value="bZIP"/>
</dbReference>
<feature type="region of interest" description="Disordered" evidence="4">
    <location>
        <begin position="371"/>
        <end position="401"/>
    </location>
</feature>
<dbReference type="CDD" id="cd14688">
    <property type="entry name" value="bZIP_YAP"/>
    <property type="match status" value="1"/>
</dbReference>
<name>A0A1C7MUD0_GRIFR</name>
<dbReference type="GO" id="GO:0000976">
    <property type="term" value="F:transcription cis-regulatory region binding"/>
    <property type="evidence" value="ECO:0007669"/>
    <property type="project" value="InterPro"/>
</dbReference>